<feature type="binding site" evidence="4">
    <location>
        <position position="73"/>
    </location>
    <ligand>
        <name>Zn(2+)</name>
        <dbReference type="ChEBI" id="CHEBI:29105"/>
    </ligand>
</feature>
<evidence type="ECO:0000256" key="1">
    <source>
        <dbReference type="ARBA" id="ARBA00022596"/>
    </source>
</evidence>
<sequence>MHELGIAQNIVDTVLLEMQNRKLPAVSAIALRIGALTDVDPEALVFGFEILSKDTVLRQARLNVERIPVRGVCESCGAPFEVEGYVFVCPGCESRSIKLTSGTELDIAYLEVPD</sequence>
<comment type="similarity">
    <text evidence="4">Belongs to the HypA/HybF family.</text>
</comment>
<evidence type="ECO:0000313" key="5">
    <source>
        <dbReference type="EMBL" id="PWB76169.1"/>
    </source>
</evidence>
<dbReference type="GO" id="GO:0008270">
    <property type="term" value="F:zinc ion binding"/>
    <property type="evidence" value="ECO:0007669"/>
    <property type="project" value="UniProtKB-UniRule"/>
</dbReference>
<dbReference type="Pfam" id="PF01155">
    <property type="entry name" value="HypA"/>
    <property type="match status" value="1"/>
</dbReference>
<evidence type="ECO:0000256" key="3">
    <source>
        <dbReference type="ARBA" id="ARBA00022833"/>
    </source>
</evidence>
<organism evidence="5 6">
    <name type="scientific">candidate division GN15 bacterium</name>
    <dbReference type="NCBI Taxonomy" id="2072418"/>
    <lineage>
        <taxon>Bacteria</taxon>
        <taxon>candidate division GN15</taxon>
    </lineage>
</organism>
<dbReference type="Gene3D" id="3.30.2320.80">
    <property type="match status" value="1"/>
</dbReference>
<feature type="binding site" evidence="4">
    <location>
        <position position="76"/>
    </location>
    <ligand>
        <name>Zn(2+)</name>
        <dbReference type="ChEBI" id="CHEBI:29105"/>
    </ligand>
</feature>
<accession>A0A855XD11</accession>
<feature type="binding site" evidence="4">
    <location>
        <position position="2"/>
    </location>
    <ligand>
        <name>Ni(2+)</name>
        <dbReference type="ChEBI" id="CHEBI:49786"/>
    </ligand>
</feature>
<dbReference type="PANTHER" id="PTHR34535">
    <property type="entry name" value="HYDROGENASE MATURATION FACTOR HYPA"/>
    <property type="match status" value="1"/>
</dbReference>
<evidence type="ECO:0000313" key="6">
    <source>
        <dbReference type="Proteomes" id="UP000250918"/>
    </source>
</evidence>
<proteinExistence type="inferred from homology"/>
<dbReference type="GO" id="GO:0051604">
    <property type="term" value="P:protein maturation"/>
    <property type="evidence" value="ECO:0007669"/>
    <property type="project" value="InterPro"/>
</dbReference>
<keyword evidence="1 4" id="KW-0533">Nickel</keyword>
<feature type="binding site" evidence="4">
    <location>
        <position position="92"/>
    </location>
    <ligand>
        <name>Zn(2+)</name>
        <dbReference type="ChEBI" id="CHEBI:29105"/>
    </ligand>
</feature>
<dbReference type="EMBL" id="PQAP01000004">
    <property type="protein sequence ID" value="PWB76169.1"/>
    <property type="molecule type" value="Genomic_DNA"/>
</dbReference>
<keyword evidence="3 4" id="KW-0862">Zinc</keyword>
<feature type="binding site" evidence="4">
    <location>
        <position position="89"/>
    </location>
    <ligand>
        <name>Zn(2+)</name>
        <dbReference type="ChEBI" id="CHEBI:29105"/>
    </ligand>
</feature>
<dbReference type="HAMAP" id="MF_00213">
    <property type="entry name" value="HypA_HybF"/>
    <property type="match status" value="1"/>
</dbReference>
<keyword evidence="2 4" id="KW-0479">Metal-binding</keyword>
<reference evidence="5 6" key="1">
    <citation type="journal article" date="2018" name="ISME J.">
        <title>A methanotrophic archaeon couples anaerobic oxidation of methane to Fe(III) reduction.</title>
        <authorList>
            <person name="Cai C."/>
            <person name="Leu A.O."/>
            <person name="Xie G.J."/>
            <person name="Guo J."/>
            <person name="Feng Y."/>
            <person name="Zhao J.X."/>
            <person name="Tyson G.W."/>
            <person name="Yuan Z."/>
            <person name="Hu S."/>
        </authorList>
    </citation>
    <scope>NUCLEOTIDE SEQUENCE [LARGE SCALE GENOMIC DNA]</scope>
    <source>
        <strain evidence="5">FeB_12</strain>
    </source>
</reference>
<comment type="caution">
    <text evidence="5">The sequence shown here is derived from an EMBL/GenBank/DDBJ whole genome shotgun (WGS) entry which is preliminary data.</text>
</comment>
<comment type="function">
    <text evidence="4">Involved in the maturation of [NiFe] hydrogenases. Required for nickel insertion into the metal center of the hydrogenase.</text>
</comment>
<dbReference type="PANTHER" id="PTHR34535:SF3">
    <property type="entry name" value="HYDROGENASE MATURATION FACTOR HYPA"/>
    <property type="match status" value="1"/>
</dbReference>
<name>A0A855XD11_9BACT</name>
<gene>
    <name evidence="4 5" type="primary">hypA</name>
    <name evidence="5" type="ORF">C3F09_01065</name>
</gene>
<dbReference type="InterPro" id="IPR000688">
    <property type="entry name" value="HypA/HybF"/>
</dbReference>
<evidence type="ECO:0000256" key="4">
    <source>
        <dbReference type="HAMAP-Rule" id="MF_00213"/>
    </source>
</evidence>
<evidence type="ECO:0000256" key="2">
    <source>
        <dbReference type="ARBA" id="ARBA00022723"/>
    </source>
</evidence>
<protein>
    <recommendedName>
        <fullName evidence="4">Hydrogenase maturation factor HypA</fullName>
    </recommendedName>
</protein>
<dbReference type="PIRSF" id="PIRSF004761">
    <property type="entry name" value="Hydrgn_mat_HypA"/>
    <property type="match status" value="1"/>
</dbReference>
<dbReference type="AlphaFoldDB" id="A0A855XD11"/>
<dbReference type="Proteomes" id="UP000250918">
    <property type="component" value="Unassembled WGS sequence"/>
</dbReference>
<dbReference type="GO" id="GO:0016151">
    <property type="term" value="F:nickel cation binding"/>
    <property type="evidence" value="ECO:0007669"/>
    <property type="project" value="UniProtKB-UniRule"/>
</dbReference>
<dbReference type="NCBIfam" id="TIGR00100">
    <property type="entry name" value="hypA"/>
    <property type="match status" value="1"/>
</dbReference>